<accession>A0A7C1BAB4</accession>
<dbReference type="PROSITE" id="PS51724">
    <property type="entry name" value="SPOR"/>
    <property type="match status" value="1"/>
</dbReference>
<organism evidence="3">
    <name type="scientific">candidate division WOR-3 bacterium</name>
    <dbReference type="NCBI Taxonomy" id="2052148"/>
    <lineage>
        <taxon>Bacteria</taxon>
        <taxon>Bacteria division WOR-3</taxon>
    </lineage>
</organism>
<feature type="chain" id="PRO_5028244544" evidence="1">
    <location>
        <begin position="21"/>
        <end position="157"/>
    </location>
</feature>
<protein>
    <submittedName>
        <fullName evidence="3">SPOR domain-containing protein</fullName>
    </submittedName>
</protein>
<gene>
    <name evidence="3" type="ORF">ENG67_03870</name>
</gene>
<sequence>MKKFGALFLLLGLASSFLLTWGCAPRKSHKVEIKPVETAAAVDTTKPKSEEPTIVFEEVPPAETKPEVIQPSEEKPAQVYGYRVQIMAALKEENANRMAEEARSKLDKPVYIEYIPPYYKVRVGDFLSREEAERYRDKLKALGYYDAFIVETLINTH</sequence>
<dbReference type="Gene3D" id="3.30.70.1070">
    <property type="entry name" value="Sporulation related repeat"/>
    <property type="match status" value="1"/>
</dbReference>
<dbReference type="SUPFAM" id="SSF110997">
    <property type="entry name" value="Sporulation related repeat"/>
    <property type="match status" value="1"/>
</dbReference>
<dbReference type="AlphaFoldDB" id="A0A7C1BAB4"/>
<dbReference type="EMBL" id="DRBW01000155">
    <property type="protein sequence ID" value="HDM90331.1"/>
    <property type="molecule type" value="Genomic_DNA"/>
</dbReference>
<dbReference type="InterPro" id="IPR036680">
    <property type="entry name" value="SPOR-like_sf"/>
</dbReference>
<dbReference type="InterPro" id="IPR007730">
    <property type="entry name" value="SPOR-like_dom"/>
</dbReference>
<proteinExistence type="predicted"/>
<evidence type="ECO:0000256" key="1">
    <source>
        <dbReference type="SAM" id="SignalP"/>
    </source>
</evidence>
<dbReference type="GO" id="GO:0042834">
    <property type="term" value="F:peptidoglycan binding"/>
    <property type="evidence" value="ECO:0007669"/>
    <property type="project" value="InterPro"/>
</dbReference>
<name>A0A7C1BAB4_UNCW3</name>
<keyword evidence="1" id="KW-0732">Signal</keyword>
<evidence type="ECO:0000313" key="3">
    <source>
        <dbReference type="EMBL" id="HDM90331.1"/>
    </source>
</evidence>
<dbReference type="Pfam" id="PF05036">
    <property type="entry name" value="SPOR"/>
    <property type="match status" value="1"/>
</dbReference>
<evidence type="ECO:0000259" key="2">
    <source>
        <dbReference type="PROSITE" id="PS51724"/>
    </source>
</evidence>
<feature type="domain" description="SPOR" evidence="2">
    <location>
        <begin position="76"/>
        <end position="152"/>
    </location>
</feature>
<reference evidence="3" key="1">
    <citation type="journal article" date="2020" name="mSystems">
        <title>Genome- and Community-Level Interaction Insights into Carbon Utilization and Element Cycling Functions of Hydrothermarchaeota in Hydrothermal Sediment.</title>
        <authorList>
            <person name="Zhou Z."/>
            <person name="Liu Y."/>
            <person name="Xu W."/>
            <person name="Pan J."/>
            <person name="Luo Z.H."/>
            <person name="Li M."/>
        </authorList>
    </citation>
    <scope>NUCLEOTIDE SEQUENCE [LARGE SCALE GENOMIC DNA]</scope>
    <source>
        <strain evidence="3">HyVt-237</strain>
    </source>
</reference>
<comment type="caution">
    <text evidence="3">The sequence shown here is derived from an EMBL/GenBank/DDBJ whole genome shotgun (WGS) entry which is preliminary data.</text>
</comment>
<feature type="signal peptide" evidence="1">
    <location>
        <begin position="1"/>
        <end position="20"/>
    </location>
</feature>
<dbReference type="Proteomes" id="UP000885931">
    <property type="component" value="Unassembled WGS sequence"/>
</dbReference>